<proteinExistence type="predicted"/>
<comment type="caution">
    <text evidence="1">The sequence shown here is derived from an EMBL/GenBank/DDBJ whole genome shotgun (WGS) entry which is preliminary data.</text>
</comment>
<dbReference type="Proteomes" id="UP000019760">
    <property type="component" value="Unassembled WGS sequence"/>
</dbReference>
<evidence type="ECO:0000313" key="1">
    <source>
        <dbReference type="EMBL" id="GAJ27632.1"/>
    </source>
</evidence>
<evidence type="ECO:0008006" key="3">
    <source>
        <dbReference type="Google" id="ProtNLM"/>
    </source>
</evidence>
<name>A0A023D0I2_ACIMT</name>
<dbReference type="EMBL" id="BAND01000005">
    <property type="protein sequence ID" value="GAJ27632.1"/>
    <property type="molecule type" value="Genomic_DNA"/>
</dbReference>
<accession>A0A023D0I2</accession>
<gene>
    <name evidence="1" type="ORF">Amme_005_020</name>
</gene>
<evidence type="ECO:0000313" key="2">
    <source>
        <dbReference type="Proteomes" id="UP000019760"/>
    </source>
</evidence>
<sequence>MATSTTTEAGANGRFRPFRSGRPFSFLALLAPSACASAISPVTLQTELAAQPSATAVLQHHCDRITGGDMPIRAWTQSTSDAPTPPDIRAILHLQDETAISLRHVSLRCGVTILSDAWNWYVPSRLTPAMNAALDSTRTPFGKAVASLHFHRQTVSSETTGLPPGIVLRNRAVLLRSVDGEPIALVEENYLRAALR</sequence>
<dbReference type="AlphaFoldDB" id="A0A023D0I2"/>
<dbReference type="RefSeq" id="WP_158310288.1">
    <property type="nucleotide sequence ID" value="NZ_BAND01000005.1"/>
</dbReference>
<dbReference type="SUPFAM" id="SSF64288">
    <property type="entry name" value="Chorismate lyase-like"/>
    <property type="match status" value="1"/>
</dbReference>
<dbReference type="Gene3D" id="3.40.1410.10">
    <property type="entry name" value="Chorismate lyase-like"/>
    <property type="match status" value="1"/>
</dbReference>
<protein>
    <recommendedName>
        <fullName evidence="3">Chorismate lyase</fullName>
    </recommendedName>
</protein>
<organism evidence="1 2">
    <name type="scientific">Acidomonas methanolica NBRC 104435</name>
    <dbReference type="NCBI Taxonomy" id="1231351"/>
    <lineage>
        <taxon>Bacteria</taxon>
        <taxon>Pseudomonadati</taxon>
        <taxon>Pseudomonadota</taxon>
        <taxon>Alphaproteobacteria</taxon>
        <taxon>Acetobacterales</taxon>
        <taxon>Acetobacteraceae</taxon>
        <taxon>Acidomonas</taxon>
    </lineage>
</organism>
<keyword evidence="2" id="KW-1185">Reference proteome</keyword>
<reference evidence="1 2" key="2">
    <citation type="journal article" date="2014" name="FEMS Microbiol. Lett.">
        <title>Draft genomic DNA sequence of the facultatively methylotrophic bacterium Acidomonas methanolica type strain MB58.</title>
        <authorList>
            <person name="Higashiura N."/>
            <person name="Hadano H."/>
            <person name="Hirakawa H."/>
            <person name="Matsutani M."/>
            <person name="Takabe S."/>
            <person name="Matsushita K."/>
            <person name="Azuma Y."/>
        </authorList>
    </citation>
    <scope>NUCLEOTIDE SEQUENCE [LARGE SCALE GENOMIC DNA]</scope>
    <source>
        <strain evidence="1 2">MB58</strain>
    </source>
</reference>
<dbReference type="InterPro" id="IPR028978">
    <property type="entry name" value="Chorismate_lyase_/UTRA_dom_sf"/>
</dbReference>
<reference evidence="2" key="1">
    <citation type="journal article" date="2014" name="FEMS Microbiol. Lett.">
        <title>Draft Genomic DNA Sequence of the Facultatively Methylotrophic Bacterium Acidomonas methanolica type strain MB58.</title>
        <authorList>
            <person name="Higashiura N."/>
            <person name="Hadano H."/>
            <person name="Hirakawa H."/>
            <person name="Matsutani M."/>
            <person name="Takabe S."/>
            <person name="Matsushita K."/>
            <person name="Azuma Y."/>
        </authorList>
    </citation>
    <scope>NUCLEOTIDE SEQUENCE [LARGE SCALE GENOMIC DNA]</scope>
    <source>
        <strain evidence="2">MB58</strain>
    </source>
</reference>